<dbReference type="Proteomes" id="UP000008631">
    <property type="component" value="Chromosome"/>
</dbReference>
<dbReference type="KEGG" id="ipa:Isop_0518"/>
<dbReference type="GO" id="GO:0004315">
    <property type="term" value="F:3-oxoacyl-[acyl-carrier-protein] synthase activity"/>
    <property type="evidence" value="ECO:0007669"/>
    <property type="project" value="TreeGrafter"/>
</dbReference>
<dbReference type="GO" id="GO:0006633">
    <property type="term" value="P:fatty acid biosynthetic process"/>
    <property type="evidence" value="ECO:0007669"/>
    <property type="project" value="TreeGrafter"/>
</dbReference>
<dbReference type="InParanoid" id="E8QZI4"/>
<dbReference type="AlphaFoldDB" id="E8QZI4"/>
<evidence type="ECO:0000256" key="2">
    <source>
        <dbReference type="ARBA" id="ARBA00022679"/>
    </source>
</evidence>
<dbReference type="PANTHER" id="PTHR11712">
    <property type="entry name" value="POLYKETIDE SYNTHASE-RELATED"/>
    <property type="match status" value="1"/>
</dbReference>
<evidence type="ECO:0000256" key="1">
    <source>
        <dbReference type="ARBA" id="ARBA00008467"/>
    </source>
</evidence>
<dbReference type="InterPro" id="IPR014031">
    <property type="entry name" value="Ketoacyl_synth_C"/>
</dbReference>
<keyword evidence="2 3" id="KW-0808">Transferase</keyword>
<gene>
    <name evidence="5" type="ordered locus">Isop_0518</name>
</gene>
<dbReference type="InterPro" id="IPR000794">
    <property type="entry name" value="Beta-ketoacyl_synthase"/>
</dbReference>
<dbReference type="SMART" id="SM00825">
    <property type="entry name" value="PKS_KS"/>
    <property type="match status" value="1"/>
</dbReference>
<dbReference type="InterPro" id="IPR014030">
    <property type="entry name" value="Ketoacyl_synth_N"/>
</dbReference>
<dbReference type="RefSeq" id="WP_013563400.1">
    <property type="nucleotide sequence ID" value="NC_014962.1"/>
</dbReference>
<dbReference type="Pfam" id="PF02801">
    <property type="entry name" value="Ketoacyl-synt_C"/>
    <property type="match status" value="1"/>
</dbReference>
<feature type="domain" description="Ketosynthase family 3 (KS3)" evidence="4">
    <location>
        <begin position="5"/>
        <end position="436"/>
    </location>
</feature>
<evidence type="ECO:0000313" key="6">
    <source>
        <dbReference type="Proteomes" id="UP000008631"/>
    </source>
</evidence>
<dbReference type="InterPro" id="IPR016039">
    <property type="entry name" value="Thiolase-like"/>
</dbReference>
<dbReference type="PROSITE" id="PS52004">
    <property type="entry name" value="KS3_2"/>
    <property type="match status" value="1"/>
</dbReference>
<evidence type="ECO:0000259" key="4">
    <source>
        <dbReference type="PROSITE" id="PS52004"/>
    </source>
</evidence>
<name>E8QZI4_ISOPI</name>
<organism evidence="5 6">
    <name type="scientific">Isosphaera pallida (strain ATCC 43644 / DSM 9630 / IS1B)</name>
    <dbReference type="NCBI Taxonomy" id="575540"/>
    <lineage>
        <taxon>Bacteria</taxon>
        <taxon>Pseudomonadati</taxon>
        <taxon>Planctomycetota</taxon>
        <taxon>Planctomycetia</taxon>
        <taxon>Isosphaerales</taxon>
        <taxon>Isosphaeraceae</taxon>
        <taxon>Isosphaera</taxon>
    </lineage>
</organism>
<dbReference type="InterPro" id="IPR020841">
    <property type="entry name" value="PKS_Beta-ketoAc_synthase_dom"/>
</dbReference>
<dbReference type="eggNOG" id="COG0304">
    <property type="taxonomic scope" value="Bacteria"/>
</dbReference>
<dbReference type="PANTHER" id="PTHR11712:SF336">
    <property type="entry name" value="3-OXOACYL-[ACYL-CARRIER-PROTEIN] SYNTHASE, MITOCHONDRIAL"/>
    <property type="match status" value="1"/>
</dbReference>
<dbReference type="Gene3D" id="3.40.47.10">
    <property type="match status" value="1"/>
</dbReference>
<proteinExistence type="inferred from homology"/>
<dbReference type="OrthoDB" id="292158at2"/>
<dbReference type="GO" id="GO:0005829">
    <property type="term" value="C:cytosol"/>
    <property type="evidence" value="ECO:0007669"/>
    <property type="project" value="TreeGrafter"/>
</dbReference>
<evidence type="ECO:0000256" key="3">
    <source>
        <dbReference type="RuleBase" id="RU003694"/>
    </source>
</evidence>
<dbReference type="SUPFAM" id="SSF53901">
    <property type="entry name" value="Thiolase-like"/>
    <property type="match status" value="2"/>
</dbReference>
<comment type="similarity">
    <text evidence="1 3">Belongs to the thiolase-like superfamily. Beta-ketoacyl-ACP synthases family.</text>
</comment>
<reference evidence="5 6" key="2">
    <citation type="journal article" date="2011" name="Stand. Genomic Sci.">
        <title>Complete genome sequence of Isosphaera pallida type strain (IS1B).</title>
        <authorList>
            <consortium name="US DOE Joint Genome Institute (JGI-PGF)"/>
            <person name="Goker M."/>
            <person name="Cleland D."/>
            <person name="Saunders E."/>
            <person name="Lapidus A."/>
            <person name="Nolan M."/>
            <person name="Lucas S."/>
            <person name="Hammon N."/>
            <person name="Deshpande S."/>
            <person name="Cheng J.F."/>
            <person name="Tapia R."/>
            <person name="Han C."/>
            <person name="Goodwin L."/>
            <person name="Pitluck S."/>
            <person name="Liolios K."/>
            <person name="Pagani I."/>
            <person name="Ivanova N."/>
            <person name="Mavromatis K."/>
            <person name="Pati A."/>
            <person name="Chen A."/>
            <person name="Palaniappan K."/>
            <person name="Land M."/>
            <person name="Hauser L."/>
            <person name="Chang Y.J."/>
            <person name="Jeffries C.D."/>
            <person name="Detter J.C."/>
            <person name="Beck B."/>
            <person name="Woyke T."/>
            <person name="Bristow J."/>
            <person name="Eisen J.A."/>
            <person name="Markowitz V."/>
            <person name="Hugenholtz P."/>
            <person name="Kyrpides N.C."/>
            <person name="Klenk H.P."/>
        </authorList>
    </citation>
    <scope>NUCLEOTIDE SEQUENCE [LARGE SCALE GENOMIC DNA]</scope>
    <source>
        <strain evidence="6">ATCC 43644 / DSM 9630 / IS1B</strain>
    </source>
</reference>
<dbReference type="STRING" id="575540.Isop_0518"/>
<sequence length="441" mass="45699">MRDVERRVVVTGQGLISPFGWDRVAAHHAFVEGRTGIAPIRSFAVEGLPTNCGGEIAEFTEKAGKAMMPPKLARAYGKSLKYMARDIQLAVVAAALAVSDAGLAEGGVDPTRFGIDLGAGLISTELDELTPAIQTAYAAGNGAFDFAAWGTQSIPLIQPIWLLRYLPNMLACHISIFMDCQGPSNTVTQGEAAAALAIGEAARLIATDRADVMISGAADSKIHPLSLVRMTMLGQLSTWPGDPTEGCRPFDRAACGWLPGEGAGILVLEERDHALKRGARIDAEVVGFGSGCDAVPGGLGTEGRGVEVAVAAALRDAGLQPDQLGLVIAHGSGVPAWDQAEVRGLTRALDGARVPVTGLKGHVGTSASASGSIETIIGLQSLIEGTAPAIRNCVEPITDQLDLIVGAPRPLPPNRPHVLKVGFTRLGQASALILKAQTTAA</sequence>
<accession>E8QZI4</accession>
<dbReference type="EMBL" id="CP002353">
    <property type="protein sequence ID" value="ADV61111.1"/>
    <property type="molecule type" value="Genomic_DNA"/>
</dbReference>
<dbReference type="HOGENOM" id="CLU_000022_69_2_0"/>
<evidence type="ECO:0000313" key="5">
    <source>
        <dbReference type="EMBL" id="ADV61111.1"/>
    </source>
</evidence>
<reference key="1">
    <citation type="submission" date="2010-11" db="EMBL/GenBank/DDBJ databases">
        <title>The complete sequence of chromosome of Isophaera pallida ATCC 43644.</title>
        <authorList>
            <consortium name="US DOE Joint Genome Institute (JGI-PGF)"/>
            <person name="Lucas S."/>
            <person name="Copeland A."/>
            <person name="Lapidus A."/>
            <person name="Bruce D."/>
            <person name="Goodwin L."/>
            <person name="Pitluck S."/>
            <person name="Kyrpides N."/>
            <person name="Mavromatis K."/>
            <person name="Pagani I."/>
            <person name="Ivanova N."/>
            <person name="Saunders E."/>
            <person name="Brettin T."/>
            <person name="Detter J.C."/>
            <person name="Han C."/>
            <person name="Tapia R."/>
            <person name="Land M."/>
            <person name="Hauser L."/>
            <person name="Markowitz V."/>
            <person name="Cheng J.-F."/>
            <person name="Hugenholtz P."/>
            <person name="Woyke T."/>
            <person name="Wu D."/>
            <person name="Eisen J.A."/>
        </authorList>
    </citation>
    <scope>NUCLEOTIDE SEQUENCE</scope>
    <source>
        <strain>ATCC 43644</strain>
    </source>
</reference>
<protein>
    <submittedName>
        <fullName evidence="5">Beta-ketoacyl synthase</fullName>
    </submittedName>
</protein>
<keyword evidence="6" id="KW-1185">Reference proteome</keyword>
<dbReference type="Pfam" id="PF00109">
    <property type="entry name" value="ketoacyl-synt"/>
    <property type="match status" value="1"/>
</dbReference>